<dbReference type="Gene3D" id="3.30.66.10">
    <property type="entry name" value="DNA topoisomerase I domain"/>
    <property type="match status" value="1"/>
</dbReference>
<dbReference type="InterPro" id="IPR011010">
    <property type="entry name" value="DNA_brk_join_enz"/>
</dbReference>
<proteinExistence type="inferred from homology"/>
<gene>
    <name evidence="10" type="ORF">ACIPEN_08045</name>
</gene>
<comment type="caution">
    <text evidence="10">The sequence shown here is derived from an EMBL/GenBank/DDBJ whole genome shotgun (WGS) entry which is preliminary data.</text>
</comment>
<dbReference type="Pfam" id="PF21338">
    <property type="entry name" value="Top1B_N_bact"/>
    <property type="match status" value="1"/>
</dbReference>
<feature type="compositionally biased region" description="Polar residues" evidence="7">
    <location>
        <begin position="376"/>
        <end position="387"/>
    </location>
</feature>
<dbReference type="EC" id="5.6.2.1" evidence="3"/>
<evidence type="ECO:0000256" key="7">
    <source>
        <dbReference type="SAM" id="MobiDB-lite"/>
    </source>
</evidence>
<evidence type="ECO:0000313" key="10">
    <source>
        <dbReference type="EMBL" id="MFJ3045764.1"/>
    </source>
</evidence>
<dbReference type="InterPro" id="IPR014711">
    <property type="entry name" value="TopoI_cat_a-hlx-sub_euk"/>
</dbReference>
<dbReference type="InterPro" id="IPR001631">
    <property type="entry name" value="TopoI"/>
</dbReference>
<organism evidence="10 11">
    <name type="scientific">Herbaspirillum chlorophenolicum</name>
    <dbReference type="NCBI Taxonomy" id="211589"/>
    <lineage>
        <taxon>Bacteria</taxon>
        <taxon>Pseudomonadati</taxon>
        <taxon>Pseudomonadota</taxon>
        <taxon>Betaproteobacteria</taxon>
        <taxon>Burkholderiales</taxon>
        <taxon>Oxalobacteraceae</taxon>
        <taxon>Herbaspirillum</taxon>
    </lineage>
</organism>
<evidence type="ECO:0000259" key="9">
    <source>
        <dbReference type="Pfam" id="PF21338"/>
    </source>
</evidence>
<dbReference type="EMBL" id="JBIUZV010000003">
    <property type="protein sequence ID" value="MFJ3045764.1"/>
    <property type="molecule type" value="Genomic_DNA"/>
</dbReference>
<keyword evidence="5" id="KW-0238">DNA-binding</keyword>
<keyword evidence="11" id="KW-1185">Reference proteome</keyword>
<dbReference type="RefSeq" id="WP_402699510.1">
    <property type="nucleotide sequence ID" value="NZ_JBIUZV010000003.1"/>
</dbReference>
<dbReference type="SUPFAM" id="SSF56349">
    <property type="entry name" value="DNA breaking-rejoining enzymes"/>
    <property type="match status" value="1"/>
</dbReference>
<accession>A0ABW8EWD2</accession>
<dbReference type="Proteomes" id="UP001617427">
    <property type="component" value="Unassembled WGS sequence"/>
</dbReference>
<comment type="similarity">
    <text evidence="2">Belongs to the type IB topoisomerase family.</text>
</comment>
<evidence type="ECO:0000256" key="4">
    <source>
        <dbReference type="ARBA" id="ARBA00023029"/>
    </source>
</evidence>
<dbReference type="PROSITE" id="PS52038">
    <property type="entry name" value="TOPO_IB_2"/>
    <property type="match status" value="1"/>
</dbReference>
<evidence type="ECO:0000256" key="2">
    <source>
        <dbReference type="ARBA" id="ARBA00006645"/>
    </source>
</evidence>
<dbReference type="Gene3D" id="3.90.15.10">
    <property type="entry name" value="Topoisomerase I, Chain A, domain 3"/>
    <property type="match status" value="1"/>
</dbReference>
<feature type="domain" description="DNA topoisomerase IB N-terminal" evidence="9">
    <location>
        <begin position="44"/>
        <end position="92"/>
    </location>
</feature>
<feature type="region of interest" description="Disordered" evidence="7">
    <location>
        <begin position="363"/>
        <end position="405"/>
    </location>
</feature>
<dbReference type="Gene3D" id="1.10.132.120">
    <property type="match status" value="1"/>
</dbReference>
<comment type="catalytic activity">
    <reaction evidence="1">
        <text>ATP-independent breakage of single-stranded DNA, followed by passage and rejoining.</text>
        <dbReference type="EC" id="5.6.2.1"/>
    </reaction>
</comment>
<protein>
    <recommendedName>
        <fullName evidence="3">DNA topoisomerase</fullName>
        <ecNumber evidence="3">5.6.2.1</ecNumber>
    </recommendedName>
</protein>
<dbReference type="InterPro" id="IPR049331">
    <property type="entry name" value="Top1B_N_bact"/>
</dbReference>
<evidence type="ECO:0000256" key="5">
    <source>
        <dbReference type="ARBA" id="ARBA00023125"/>
    </source>
</evidence>
<evidence type="ECO:0000256" key="6">
    <source>
        <dbReference type="ARBA" id="ARBA00023235"/>
    </source>
</evidence>
<dbReference type="PRINTS" id="PR00416">
    <property type="entry name" value="EUTPISMRASEI"/>
</dbReference>
<keyword evidence="4" id="KW-0799">Topoisomerase</keyword>
<evidence type="ECO:0000313" key="11">
    <source>
        <dbReference type="Proteomes" id="UP001617427"/>
    </source>
</evidence>
<dbReference type="Pfam" id="PF01028">
    <property type="entry name" value="Topoisom_I"/>
    <property type="match status" value="1"/>
</dbReference>
<dbReference type="InterPro" id="IPR035447">
    <property type="entry name" value="DNA_topo_I_N_sf"/>
</dbReference>
<sequence length="405" mass="45428">MNSGDSANERGNCQEQAAGIARRNGLRYMNDDMPGITRTRHGKGFAYHAPNGHLISDKEEVARLQALAIPPAWEEVWISPCANGHILATGRDDRGRKQYRYHPQWRLVRDDAKYERMVDFAQALPAIRRAVHEDLHRSGLHREKVVASIVYLLQATLMRVGNDEYAQGNKSFGLATLRNRHVRPDGSDVLFRFRGKGGVLHDIKLHDPYVARLVRKMRDLPGQELFQYKDNEGNTRSIGSGDINAYLREVSGEDFSARDFRTWAGTVLAMLTLQASGHADSPAQAKANMARAIERVAQKLGNTPSVCRKCYVHPVVLESYLDGSFAELLEQRVQNEPAEELHSLTQEEAAVLALLQQWPCETNEGAVGHDSRRKQPLQTVKPKNSTAGERKHQASPRPAVRRSHA</sequence>
<evidence type="ECO:0000256" key="1">
    <source>
        <dbReference type="ARBA" id="ARBA00000213"/>
    </source>
</evidence>
<name>A0ABW8EWD2_9BURK</name>
<dbReference type="SUPFAM" id="SSF55869">
    <property type="entry name" value="DNA topoisomerase I domain"/>
    <property type="match status" value="1"/>
</dbReference>
<evidence type="ECO:0000256" key="3">
    <source>
        <dbReference type="ARBA" id="ARBA00012891"/>
    </source>
</evidence>
<evidence type="ECO:0000259" key="8">
    <source>
        <dbReference type="Pfam" id="PF01028"/>
    </source>
</evidence>
<feature type="domain" description="DNA topoisomerase I catalytic core eukaryotic-type" evidence="8">
    <location>
        <begin position="105"/>
        <end position="320"/>
    </location>
</feature>
<reference evidence="10 11" key="1">
    <citation type="submission" date="2024-10" db="EMBL/GenBank/DDBJ databases">
        <title>The Natural Products Discovery Center: Release of the First 8490 Sequenced Strains for Exploring Actinobacteria Biosynthetic Diversity.</title>
        <authorList>
            <person name="Kalkreuter E."/>
            <person name="Kautsar S.A."/>
            <person name="Yang D."/>
            <person name="Bader C.D."/>
            <person name="Teijaro C.N."/>
            <person name="Fluegel L."/>
            <person name="Davis C.M."/>
            <person name="Simpson J.R."/>
            <person name="Lauterbach L."/>
            <person name="Steele A.D."/>
            <person name="Gui C."/>
            <person name="Meng S."/>
            <person name="Li G."/>
            <person name="Viehrig K."/>
            <person name="Ye F."/>
            <person name="Su P."/>
            <person name="Kiefer A.F."/>
            <person name="Nichols A."/>
            <person name="Cepeda A.J."/>
            <person name="Yan W."/>
            <person name="Fan B."/>
            <person name="Jiang Y."/>
            <person name="Adhikari A."/>
            <person name="Zheng C.-J."/>
            <person name="Schuster L."/>
            <person name="Cowan T.M."/>
            <person name="Smanski M.J."/>
            <person name="Chevrette M.G."/>
            <person name="De Carvalho L.P.S."/>
            <person name="Shen B."/>
        </authorList>
    </citation>
    <scope>NUCLEOTIDE SEQUENCE [LARGE SCALE GENOMIC DNA]</scope>
    <source>
        <strain evidence="10 11">NPDC087045</strain>
    </source>
</reference>
<keyword evidence="6" id="KW-0413">Isomerase</keyword>
<dbReference type="InterPro" id="IPR013500">
    <property type="entry name" value="TopoI_cat_euk"/>
</dbReference>